<accession>A0A1G5P8W8</accession>
<dbReference type="STRING" id="1120955.SAMN03080610_03482"/>
<proteinExistence type="predicted"/>
<evidence type="ECO:0000313" key="1">
    <source>
        <dbReference type="EMBL" id="SCZ45728.1"/>
    </source>
</evidence>
<dbReference type="Proteomes" id="UP000199347">
    <property type="component" value="Unassembled WGS sequence"/>
</dbReference>
<reference evidence="1 2" key="1">
    <citation type="submission" date="2016-10" db="EMBL/GenBank/DDBJ databases">
        <authorList>
            <person name="de Groot N.N."/>
        </authorList>
    </citation>
    <scope>NUCLEOTIDE SEQUENCE [LARGE SCALE GENOMIC DNA]</scope>
    <source>
        <strain evidence="1 2">DSM 2698</strain>
    </source>
</reference>
<dbReference type="AlphaFoldDB" id="A0A1G5P8W8"/>
<protein>
    <submittedName>
        <fullName evidence="1">Uncharacterized protein</fullName>
    </submittedName>
</protein>
<evidence type="ECO:0000313" key="2">
    <source>
        <dbReference type="Proteomes" id="UP000199347"/>
    </source>
</evidence>
<name>A0A1G5P8W8_AFIMA</name>
<keyword evidence="2" id="KW-1185">Reference proteome</keyword>
<gene>
    <name evidence="1" type="ORF">SAMN03080610_03482</name>
</gene>
<sequence>MTPHPFASTERPGKEKAWKNTVYFCHTRLQMVNLHYDSFATGSWLHEQ</sequence>
<dbReference type="EMBL" id="FMVW01000011">
    <property type="protein sequence ID" value="SCZ45728.1"/>
    <property type="molecule type" value="Genomic_DNA"/>
</dbReference>
<organism evidence="1 2">
    <name type="scientific">Afifella marina DSM 2698</name>
    <dbReference type="NCBI Taxonomy" id="1120955"/>
    <lineage>
        <taxon>Bacteria</taxon>
        <taxon>Pseudomonadati</taxon>
        <taxon>Pseudomonadota</taxon>
        <taxon>Alphaproteobacteria</taxon>
        <taxon>Hyphomicrobiales</taxon>
        <taxon>Afifellaceae</taxon>
        <taxon>Afifella</taxon>
    </lineage>
</organism>